<proteinExistence type="predicted"/>
<evidence type="ECO:0000313" key="2">
    <source>
        <dbReference type="Proteomes" id="UP001244207"/>
    </source>
</evidence>
<comment type="caution">
    <text evidence="1">The sequence shown here is derived from an EMBL/GenBank/DDBJ whole genome shotgun (WGS) entry which is preliminary data.</text>
</comment>
<reference evidence="1" key="1">
    <citation type="submission" date="2021-12" db="EMBL/GenBank/DDBJ databases">
        <title>Comparative genomics, transcriptomics and evolutionary studies reveal genomic signatures of adaptation to plant cell wall in hemibiotrophic fungi.</title>
        <authorList>
            <consortium name="DOE Joint Genome Institute"/>
            <person name="Baroncelli R."/>
            <person name="Diaz J.F."/>
            <person name="Benocci T."/>
            <person name="Peng M."/>
            <person name="Battaglia E."/>
            <person name="Haridas S."/>
            <person name="Andreopoulos W."/>
            <person name="Labutti K."/>
            <person name="Pangilinan J."/>
            <person name="Floch G.L."/>
            <person name="Makela M.R."/>
            <person name="Henrissat B."/>
            <person name="Grigoriev I.V."/>
            <person name="Crouch J.A."/>
            <person name="De Vries R.P."/>
            <person name="Sukno S.A."/>
            <person name="Thon M.R."/>
        </authorList>
    </citation>
    <scope>NUCLEOTIDE SEQUENCE</scope>
    <source>
        <strain evidence="1">CBS 112980</strain>
    </source>
</reference>
<organism evidence="1 2">
    <name type="scientific">Glomerella acutata</name>
    <name type="common">Colletotrichum acutatum</name>
    <dbReference type="NCBI Taxonomy" id="27357"/>
    <lineage>
        <taxon>Eukaryota</taxon>
        <taxon>Fungi</taxon>
        <taxon>Dikarya</taxon>
        <taxon>Ascomycota</taxon>
        <taxon>Pezizomycotina</taxon>
        <taxon>Sordariomycetes</taxon>
        <taxon>Hypocreomycetidae</taxon>
        <taxon>Glomerellales</taxon>
        <taxon>Glomerellaceae</taxon>
        <taxon>Colletotrichum</taxon>
        <taxon>Colletotrichum acutatum species complex</taxon>
    </lineage>
</organism>
<sequence>MPQFTRRAQLSVRLSLFRDSLSYLFLLPYLSLSVELFCKLQPWPVVPFHRMNYLSRTRKLGFRCNFRPATCFRPVDLLLSVWEEESGKVAFRFPCLGRVIKCYHDDIILLSPIRFELLLNQKRTSVTS</sequence>
<accession>A0AAD8USJ6</accession>
<gene>
    <name evidence="1" type="ORF">BDZ83DRAFT_610944</name>
</gene>
<dbReference type="GeneID" id="85391523"/>
<keyword evidence="2" id="KW-1185">Reference proteome</keyword>
<evidence type="ECO:0000313" key="1">
    <source>
        <dbReference type="EMBL" id="KAK1728032.1"/>
    </source>
</evidence>
<name>A0AAD8USJ6_GLOAC</name>
<dbReference type="Proteomes" id="UP001244207">
    <property type="component" value="Unassembled WGS sequence"/>
</dbReference>
<dbReference type="EMBL" id="JAHMHS010000020">
    <property type="protein sequence ID" value="KAK1728032.1"/>
    <property type="molecule type" value="Genomic_DNA"/>
</dbReference>
<protein>
    <submittedName>
        <fullName evidence="1">Uncharacterized protein</fullName>
    </submittedName>
</protein>
<dbReference type="RefSeq" id="XP_060368087.1">
    <property type="nucleotide sequence ID" value="XM_060507624.1"/>
</dbReference>
<dbReference type="AlphaFoldDB" id="A0AAD8USJ6"/>